<evidence type="ECO:0000256" key="1">
    <source>
        <dbReference type="SAM" id="MobiDB-lite"/>
    </source>
</evidence>
<dbReference type="SUPFAM" id="SSF81383">
    <property type="entry name" value="F-box domain"/>
    <property type="match status" value="1"/>
</dbReference>
<dbReference type="PROSITE" id="PS50897">
    <property type="entry name" value="CTLH"/>
    <property type="match status" value="1"/>
</dbReference>
<evidence type="ECO:0000259" key="2">
    <source>
        <dbReference type="PROSITE" id="PS50897"/>
    </source>
</evidence>
<dbReference type="InterPro" id="IPR017451">
    <property type="entry name" value="F-box-assoc_interact_dom"/>
</dbReference>
<dbReference type="Pfam" id="PF08268">
    <property type="entry name" value="FBA_3"/>
    <property type="match status" value="2"/>
</dbReference>
<gene>
    <name evidence="3" type="ORF">Bca52824_042194</name>
</gene>
<dbReference type="PROSITE" id="PS50896">
    <property type="entry name" value="LISH"/>
    <property type="match status" value="1"/>
</dbReference>
<dbReference type="Proteomes" id="UP000886595">
    <property type="component" value="Unassembled WGS sequence"/>
</dbReference>
<sequence>MEQKKIHGSSSTHDDSNDRSLSIEDIPLDLMAEILSRLPGKLIGRSRSVSKLWSSITTTPCFINLFAARSSQPCALLIFSKRDKLFVFSSPQAESYQFTIPRDGFLQRYDSVHGLVYLETSTQLMIWNPTMKHFFTLPEPEGSEGKYITGSLGYDPIDCKYKALCHLTGDKIGTLTLGSQESWRILSQGFPSHSRRMSEKFHLINYPSRDGCFFVSYEGRLALMVSSNGHSGIELWILVYAENHEWVYKHFPTPYLRQTFWVLRDMKLKVVTDAGELQQLEELGPGEIYSYQNPMMEFTLETMMKMAIDTEDWEEEMNTAQIVKPYMDRIVLDYLVTEGKLEAAHIFMEESLTQAQIQLVDERITKRVAIVEAIKAGDLNFAKEELSAFKPEILRNFHLLKQQFIELIREERHNDAFDFAQLHLKPFHEDMAFLKQVEEVMSLLVFENISTCPVKDFLGESQWLKTASEVNAAILSSFGKGPKLQRLLKKLTLNQKQLDERAYEYPRMSDMSTGELIYPEE</sequence>
<dbReference type="SMART" id="SM00256">
    <property type="entry name" value="FBOX"/>
    <property type="match status" value="1"/>
</dbReference>
<dbReference type="InterPro" id="IPR006595">
    <property type="entry name" value="CTLH_C"/>
</dbReference>
<dbReference type="Pfam" id="PF00646">
    <property type="entry name" value="F-box"/>
    <property type="match status" value="1"/>
</dbReference>
<dbReference type="AlphaFoldDB" id="A0A8X7RYP2"/>
<dbReference type="PANTHER" id="PTHR31111">
    <property type="entry name" value="BNAA05G37150D PROTEIN-RELATED"/>
    <property type="match status" value="1"/>
</dbReference>
<dbReference type="NCBIfam" id="TIGR01640">
    <property type="entry name" value="F_box_assoc_1"/>
    <property type="match status" value="1"/>
</dbReference>
<feature type="domain" description="CTLH" evidence="2">
    <location>
        <begin position="370"/>
        <end position="415"/>
    </location>
</feature>
<dbReference type="Pfam" id="PF10607">
    <property type="entry name" value="CTLH"/>
    <property type="match status" value="1"/>
</dbReference>
<reference evidence="3 4" key="1">
    <citation type="submission" date="2020-02" db="EMBL/GenBank/DDBJ databases">
        <authorList>
            <person name="Ma Q."/>
            <person name="Huang Y."/>
            <person name="Song X."/>
            <person name="Pei D."/>
        </authorList>
    </citation>
    <scope>NUCLEOTIDE SEQUENCE [LARGE SCALE GENOMIC DNA]</scope>
    <source>
        <strain evidence="3">Sxm20200214</strain>
        <tissue evidence="3">Leaf</tissue>
    </source>
</reference>
<organism evidence="3 4">
    <name type="scientific">Brassica carinata</name>
    <name type="common">Ethiopian mustard</name>
    <name type="synonym">Abyssinian cabbage</name>
    <dbReference type="NCBI Taxonomy" id="52824"/>
    <lineage>
        <taxon>Eukaryota</taxon>
        <taxon>Viridiplantae</taxon>
        <taxon>Streptophyta</taxon>
        <taxon>Embryophyta</taxon>
        <taxon>Tracheophyta</taxon>
        <taxon>Spermatophyta</taxon>
        <taxon>Magnoliopsida</taxon>
        <taxon>eudicotyledons</taxon>
        <taxon>Gunneridae</taxon>
        <taxon>Pentapetalae</taxon>
        <taxon>rosids</taxon>
        <taxon>malvids</taxon>
        <taxon>Brassicales</taxon>
        <taxon>Brassicaceae</taxon>
        <taxon>Brassiceae</taxon>
        <taxon>Brassica</taxon>
    </lineage>
</organism>
<dbReference type="InterPro" id="IPR036047">
    <property type="entry name" value="F-box-like_dom_sf"/>
</dbReference>
<dbReference type="InterPro" id="IPR001810">
    <property type="entry name" value="F-box_dom"/>
</dbReference>
<dbReference type="InterPro" id="IPR013144">
    <property type="entry name" value="CRA_dom"/>
</dbReference>
<dbReference type="InterPro" id="IPR013187">
    <property type="entry name" value="F-box-assoc_dom_typ3"/>
</dbReference>
<dbReference type="OrthoDB" id="2415936at2759"/>
<dbReference type="SMART" id="SM00668">
    <property type="entry name" value="CTLH"/>
    <property type="match status" value="1"/>
</dbReference>
<keyword evidence="4" id="KW-1185">Reference proteome</keyword>
<dbReference type="EMBL" id="JAAMPC010000009">
    <property type="protein sequence ID" value="KAG2295525.1"/>
    <property type="molecule type" value="Genomic_DNA"/>
</dbReference>
<dbReference type="InterPro" id="IPR024964">
    <property type="entry name" value="CTLH/CRA"/>
</dbReference>
<accession>A0A8X7RYP2</accession>
<evidence type="ECO:0000313" key="4">
    <source>
        <dbReference type="Proteomes" id="UP000886595"/>
    </source>
</evidence>
<dbReference type="SMART" id="SM00757">
    <property type="entry name" value="CRA"/>
    <property type="match status" value="1"/>
</dbReference>
<feature type="region of interest" description="Disordered" evidence="1">
    <location>
        <begin position="1"/>
        <end position="20"/>
    </location>
</feature>
<proteinExistence type="predicted"/>
<protein>
    <recommendedName>
        <fullName evidence="2">CTLH domain-containing protein</fullName>
    </recommendedName>
</protein>
<dbReference type="InterPro" id="IPR006594">
    <property type="entry name" value="LisH"/>
</dbReference>
<comment type="caution">
    <text evidence="3">The sequence shown here is derived from an EMBL/GenBank/DDBJ whole genome shotgun (WGS) entry which is preliminary data.</text>
</comment>
<evidence type="ECO:0000313" key="3">
    <source>
        <dbReference type="EMBL" id="KAG2295525.1"/>
    </source>
</evidence>
<dbReference type="PANTHER" id="PTHR31111:SF54">
    <property type="entry name" value="F-BOX DOMAIN-CONTAINING PROTEIN"/>
    <property type="match status" value="1"/>
</dbReference>
<name>A0A8X7RYP2_BRACI</name>